<reference evidence="4 5" key="2">
    <citation type="submission" date="2007-08" db="EMBL/GenBank/DDBJ databases">
        <authorList>
            <person name="Fulton L."/>
            <person name="Clifton S."/>
            <person name="Fulton B."/>
            <person name="Xu J."/>
            <person name="Minx P."/>
            <person name="Pepin K.H."/>
            <person name="Johnson M."/>
            <person name="Thiruvilangam P."/>
            <person name="Bhonagiri V."/>
            <person name="Nash W.E."/>
            <person name="Wang C."/>
            <person name="Mardis E.R."/>
            <person name="Wilson R.K."/>
        </authorList>
    </citation>
    <scope>NUCLEOTIDE SEQUENCE [LARGE SCALE GENOMIC DNA]</scope>
    <source>
        <strain evidence="4 5">DSM 753</strain>
    </source>
</reference>
<feature type="domain" description="NADPH-dependent FMN reductase-like" evidence="3">
    <location>
        <begin position="15"/>
        <end position="120"/>
    </location>
</feature>
<proteinExistence type="predicted"/>
<evidence type="ECO:0000256" key="1">
    <source>
        <dbReference type="ARBA" id="ARBA00022630"/>
    </source>
</evidence>
<keyword evidence="4" id="KW-0560">Oxidoreductase</keyword>
<keyword evidence="1" id="KW-0285">Flavoprotein</keyword>
<dbReference type="AlphaFoldDB" id="A7VT21"/>
<dbReference type="HOGENOM" id="CLU_050993_4_2_9"/>
<dbReference type="SUPFAM" id="SSF52218">
    <property type="entry name" value="Flavoproteins"/>
    <property type="match status" value="1"/>
</dbReference>
<dbReference type="PANTHER" id="PTHR43278">
    <property type="entry name" value="NAD(P)H-DEPENDENT FMN-CONTAINING OXIDOREDUCTASE YWQN-RELATED"/>
    <property type="match status" value="1"/>
</dbReference>
<dbReference type="Pfam" id="PF03358">
    <property type="entry name" value="FMN_red"/>
    <property type="match status" value="1"/>
</dbReference>
<evidence type="ECO:0000313" key="4">
    <source>
        <dbReference type="EMBL" id="EDO61317.1"/>
    </source>
</evidence>
<evidence type="ECO:0000313" key="5">
    <source>
        <dbReference type="Proteomes" id="UP000003490"/>
    </source>
</evidence>
<evidence type="ECO:0000259" key="3">
    <source>
        <dbReference type="Pfam" id="PF03358"/>
    </source>
</evidence>
<gene>
    <name evidence="4" type="ORF">CLOLEP_01712</name>
</gene>
<comment type="caution">
    <text evidence="4">The sequence shown here is derived from an EMBL/GenBank/DDBJ whole genome shotgun (WGS) entry which is preliminary data.</text>
</comment>
<sequence>MEYEDEEDGRMEQKKILAVQGGGRANGNTAQLVKHFVRGAEEAGHQVEVISLIKNEVKGCLGCNACRYGKPCIQKDAFNELVPKIKAADCIVFASPLYFWTLSSRIKAFIERFYCIAEEDPNPPFGRYEKYPVKDCALLMTSADDFFWTFEQAVSYYQFALVHYIGFHDKGMLLAGGCGDTNGKPRIEKTSHLQEAYEFGKRLYRESLD</sequence>
<dbReference type="Proteomes" id="UP000003490">
    <property type="component" value="Unassembled WGS sequence"/>
</dbReference>
<dbReference type="EMBL" id="ABCB02000018">
    <property type="protein sequence ID" value="EDO61317.1"/>
    <property type="molecule type" value="Genomic_DNA"/>
</dbReference>
<accession>A7VT21</accession>
<organism evidence="4 5">
    <name type="scientific">[Clostridium] leptum DSM 753</name>
    <dbReference type="NCBI Taxonomy" id="428125"/>
    <lineage>
        <taxon>Bacteria</taxon>
        <taxon>Bacillati</taxon>
        <taxon>Bacillota</taxon>
        <taxon>Clostridia</taxon>
        <taxon>Eubacteriales</taxon>
        <taxon>Oscillospiraceae</taxon>
        <taxon>Oscillospiraceae incertae sedis</taxon>
    </lineage>
</organism>
<evidence type="ECO:0000256" key="2">
    <source>
        <dbReference type="ARBA" id="ARBA00022643"/>
    </source>
</evidence>
<dbReference type="GO" id="GO:0016491">
    <property type="term" value="F:oxidoreductase activity"/>
    <property type="evidence" value="ECO:0007669"/>
    <property type="project" value="UniProtKB-KW"/>
</dbReference>
<name>A7VT21_9FIRM</name>
<protein>
    <submittedName>
        <fullName evidence="4">Flavin reductase</fullName>
        <ecNumber evidence="4">1.7.-.-</ecNumber>
    </submittedName>
</protein>
<dbReference type="EC" id="1.7.-.-" evidence="4"/>
<dbReference type="InterPro" id="IPR005025">
    <property type="entry name" value="FMN_Rdtase-like_dom"/>
</dbReference>
<dbReference type="InterPro" id="IPR029039">
    <property type="entry name" value="Flavoprotein-like_sf"/>
</dbReference>
<dbReference type="PANTHER" id="PTHR43278:SF2">
    <property type="entry name" value="IRON-SULFUR FLAVOPROTEIN"/>
    <property type="match status" value="1"/>
</dbReference>
<reference evidence="4 5" key="1">
    <citation type="submission" date="2007-08" db="EMBL/GenBank/DDBJ databases">
        <title>Draft genome sequence of Clostridium leptum (DSM 753).</title>
        <authorList>
            <person name="Sudarsanam P."/>
            <person name="Ley R."/>
            <person name="Guruge J."/>
            <person name="Turnbaugh P.J."/>
            <person name="Mahowald M."/>
            <person name="Liep D."/>
            <person name="Gordon J."/>
        </authorList>
    </citation>
    <scope>NUCLEOTIDE SEQUENCE [LARGE SCALE GENOMIC DNA]</scope>
    <source>
        <strain evidence="4 5">DSM 753</strain>
    </source>
</reference>
<dbReference type="Gene3D" id="3.40.50.360">
    <property type="match status" value="1"/>
</dbReference>
<dbReference type="InterPro" id="IPR051796">
    <property type="entry name" value="ISF_SsuE-like"/>
</dbReference>
<keyword evidence="2" id="KW-0288">FMN</keyword>
<dbReference type="eggNOG" id="COG0655">
    <property type="taxonomic scope" value="Bacteria"/>
</dbReference>